<evidence type="ECO:0000313" key="2">
    <source>
        <dbReference type="EMBL" id="GGF14415.1"/>
    </source>
</evidence>
<evidence type="ECO:0000313" key="3">
    <source>
        <dbReference type="Proteomes" id="UP000632273"/>
    </source>
</evidence>
<dbReference type="PANTHER" id="PTHR35399">
    <property type="entry name" value="SLR8030 PROTEIN"/>
    <property type="match status" value="1"/>
</dbReference>
<name>A0ABQ1UB64_9BACT</name>
<sequence length="512" mass="54773">MQGLTIPSTHIYQMLVQTGDSYSSPSEGTVKAANDFTGYVPVNNSSTNGYLSINHEGSSTATSGVSMLNLQFNAGTKLWNVTAKNPVDFTQVVGTYNNCSGGITPWKTVITCEENTPTAPTDSNNDGYLDFGWNVELDPATHSVKDQDGDGRPDKLWRLGRMRHENVVVKADGSTVYEGADDGGTSYVYKYVADTPGKLANGNLYVLKLDGAIGAATTGKWIQVPNTTKTDCNNTTTLATALGATSFNGVEDVEIGPHDGRIYFTAKGTGRVYRFNDGAATVSGFEIFAGQPVGVTNQAYPINYGGGTVLEPWDTGNDNLTFDTHGNLYVLQDGGRNHIWLIKPCHTQATPAVEVFAVTPAGSEPTGMTLSPDEKFMFVSIQSPSSANTQATIDAAGKPVVFNRATTVVIARKENLGTTVAATQVVKNSSKLELYPNPATDELTLELPSDRQEVATLQIVSVIGRQVLVEKAVKLTQGANQLKLPVNSLSSGQYILLIKTARTTTTRSFIKK</sequence>
<feature type="domain" description="Secretion system C-terminal sorting" evidence="1">
    <location>
        <begin position="434"/>
        <end position="509"/>
    </location>
</feature>
<dbReference type="SUPFAM" id="SSF63825">
    <property type="entry name" value="YWTD domain"/>
    <property type="match status" value="1"/>
</dbReference>
<dbReference type="InterPro" id="IPR008557">
    <property type="entry name" value="PhoX"/>
</dbReference>
<dbReference type="Pfam" id="PF18962">
    <property type="entry name" value="Por_Secre_tail"/>
    <property type="match status" value="1"/>
</dbReference>
<proteinExistence type="predicted"/>
<comment type="caution">
    <text evidence="2">The sequence shown here is derived from an EMBL/GenBank/DDBJ whole genome shotgun (WGS) entry which is preliminary data.</text>
</comment>
<keyword evidence="3" id="KW-1185">Reference proteome</keyword>
<organism evidence="2 3">
    <name type="scientific">Hymenobacter cavernae</name>
    <dbReference type="NCBI Taxonomy" id="2044852"/>
    <lineage>
        <taxon>Bacteria</taxon>
        <taxon>Pseudomonadati</taxon>
        <taxon>Bacteroidota</taxon>
        <taxon>Cytophagia</taxon>
        <taxon>Cytophagales</taxon>
        <taxon>Hymenobacteraceae</taxon>
        <taxon>Hymenobacter</taxon>
    </lineage>
</organism>
<gene>
    <name evidence="2" type="ORF">GCM10011383_27060</name>
</gene>
<evidence type="ECO:0000259" key="1">
    <source>
        <dbReference type="Pfam" id="PF18962"/>
    </source>
</evidence>
<accession>A0ABQ1UB64</accession>
<dbReference type="EMBL" id="BMHT01000004">
    <property type="protein sequence ID" value="GGF14415.1"/>
    <property type="molecule type" value="Genomic_DNA"/>
</dbReference>
<dbReference type="Proteomes" id="UP000632273">
    <property type="component" value="Unassembled WGS sequence"/>
</dbReference>
<reference evidence="3" key="1">
    <citation type="journal article" date="2019" name="Int. J. Syst. Evol. Microbiol.">
        <title>The Global Catalogue of Microorganisms (GCM) 10K type strain sequencing project: providing services to taxonomists for standard genome sequencing and annotation.</title>
        <authorList>
            <consortium name="The Broad Institute Genomics Platform"/>
            <consortium name="The Broad Institute Genome Sequencing Center for Infectious Disease"/>
            <person name="Wu L."/>
            <person name="Ma J."/>
        </authorList>
    </citation>
    <scope>NUCLEOTIDE SEQUENCE [LARGE SCALE GENOMIC DNA]</scope>
    <source>
        <strain evidence="3">CGMCC 1.15197</strain>
    </source>
</reference>
<dbReference type="InterPro" id="IPR026444">
    <property type="entry name" value="Secre_tail"/>
</dbReference>
<dbReference type="NCBIfam" id="TIGR04183">
    <property type="entry name" value="Por_Secre_tail"/>
    <property type="match status" value="1"/>
</dbReference>
<dbReference type="Pfam" id="PF05787">
    <property type="entry name" value="PhoX"/>
    <property type="match status" value="1"/>
</dbReference>
<dbReference type="PANTHER" id="PTHR35399:SF2">
    <property type="entry name" value="DUF839 DOMAIN-CONTAINING PROTEIN"/>
    <property type="match status" value="1"/>
</dbReference>
<dbReference type="InterPro" id="IPR015943">
    <property type="entry name" value="WD40/YVTN_repeat-like_dom_sf"/>
</dbReference>
<protein>
    <recommendedName>
        <fullName evidence="1">Secretion system C-terminal sorting domain-containing protein</fullName>
    </recommendedName>
</protein>
<dbReference type="Gene3D" id="2.130.10.10">
    <property type="entry name" value="YVTN repeat-like/Quinoprotein amine dehydrogenase"/>
    <property type="match status" value="1"/>
</dbReference>